<proteinExistence type="predicted"/>
<evidence type="ECO:0008006" key="4">
    <source>
        <dbReference type="Google" id="ProtNLM"/>
    </source>
</evidence>
<dbReference type="EMBL" id="BPLR01001320">
    <property type="protein sequence ID" value="GIZ01585.1"/>
    <property type="molecule type" value="Genomic_DNA"/>
</dbReference>
<comment type="caution">
    <text evidence="2">The sequence shown here is derived from an EMBL/GenBank/DDBJ whole genome shotgun (WGS) entry which is preliminary data.</text>
</comment>
<keyword evidence="1" id="KW-0732">Signal</keyword>
<gene>
    <name evidence="2" type="ORF">CEXT_451141</name>
</gene>
<dbReference type="Proteomes" id="UP001054945">
    <property type="component" value="Unassembled WGS sequence"/>
</dbReference>
<evidence type="ECO:0000313" key="2">
    <source>
        <dbReference type="EMBL" id="GIZ01585.1"/>
    </source>
</evidence>
<accession>A0AAV4Y5U4</accession>
<sequence>MLSSLLCTLCQCAQCTLNRVPSFACAFFLFSSNISLNTLCKSIPCYSPFCAHSLCDSASKKQCSLAGVRKAPLQLPALGRLGKTLISWRGGQLILTETPKWSEGLTASRGDFLFFSFCMEM</sequence>
<reference evidence="2 3" key="1">
    <citation type="submission" date="2021-06" db="EMBL/GenBank/DDBJ databases">
        <title>Caerostris extrusa draft genome.</title>
        <authorList>
            <person name="Kono N."/>
            <person name="Arakawa K."/>
        </authorList>
    </citation>
    <scope>NUCLEOTIDE SEQUENCE [LARGE SCALE GENOMIC DNA]</scope>
</reference>
<name>A0AAV4Y5U4_CAEEX</name>
<feature type="signal peptide" evidence="1">
    <location>
        <begin position="1"/>
        <end position="15"/>
    </location>
</feature>
<organism evidence="2 3">
    <name type="scientific">Caerostris extrusa</name>
    <name type="common">Bark spider</name>
    <name type="synonym">Caerostris bankana</name>
    <dbReference type="NCBI Taxonomy" id="172846"/>
    <lineage>
        <taxon>Eukaryota</taxon>
        <taxon>Metazoa</taxon>
        <taxon>Ecdysozoa</taxon>
        <taxon>Arthropoda</taxon>
        <taxon>Chelicerata</taxon>
        <taxon>Arachnida</taxon>
        <taxon>Araneae</taxon>
        <taxon>Araneomorphae</taxon>
        <taxon>Entelegynae</taxon>
        <taxon>Araneoidea</taxon>
        <taxon>Araneidae</taxon>
        <taxon>Caerostris</taxon>
    </lineage>
</organism>
<evidence type="ECO:0000256" key="1">
    <source>
        <dbReference type="SAM" id="SignalP"/>
    </source>
</evidence>
<evidence type="ECO:0000313" key="3">
    <source>
        <dbReference type="Proteomes" id="UP001054945"/>
    </source>
</evidence>
<keyword evidence="3" id="KW-1185">Reference proteome</keyword>
<feature type="chain" id="PRO_5043349288" description="Secreted protein" evidence="1">
    <location>
        <begin position="16"/>
        <end position="121"/>
    </location>
</feature>
<dbReference type="AlphaFoldDB" id="A0AAV4Y5U4"/>
<protein>
    <recommendedName>
        <fullName evidence="4">Secreted protein</fullName>
    </recommendedName>
</protein>